<dbReference type="EMBL" id="HG938353">
    <property type="protein sequence ID" value="CDN49534.1"/>
    <property type="molecule type" value="Genomic_DNA"/>
</dbReference>
<dbReference type="GeneID" id="24259048"/>
<proteinExistence type="predicted"/>
<feature type="active site" description="Proton acceptor; via imino nitrogen" evidence="2">
    <location>
        <position position="2"/>
    </location>
</feature>
<dbReference type="PATRIC" id="fig|1028800.3.peg.3423"/>
<evidence type="ECO:0000313" key="4">
    <source>
        <dbReference type="EMBL" id="CDN49534.1"/>
    </source>
</evidence>
<dbReference type="GO" id="GO:0005737">
    <property type="term" value="C:cytoplasm"/>
    <property type="evidence" value="ECO:0007669"/>
    <property type="project" value="InterPro"/>
</dbReference>
<dbReference type="KEGG" id="ngg:RG540_CH33700"/>
<name>A0A068SUH5_NEOGA</name>
<keyword evidence="5" id="KW-1185">Reference proteome</keyword>
<dbReference type="Pfam" id="PF01361">
    <property type="entry name" value="Tautomerase"/>
    <property type="match status" value="1"/>
</dbReference>
<dbReference type="eggNOG" id="COG1942">
    <property type="taxonomic scope" value="Bacteria"/>
</dbReference>
<evidence type="ECO:0000259" key="3">
    <source>
        <dbReference type="Pfam" id="PF01361"/>
    </source>
</evidence>
<dbReference type="InterPro" id="IPR004370">
    <property type="entry name" value="4-OT-like_dom"/>
</dbReference>
<dbReference type="OrthoDB" id="3395834at2"/>
<reference evidence="5" key="1">
    <citation type="journal article" date="2014" name="BMC Genomics">
        <title>Genome sequencing of two Neorhizobium galegae strains reveals a noeT gene responsible for the unusual acetylation of the nodulation factors.</title>
        <authorList>
            <person name="Osterman J."/>
            <person name="Marsh J."/>
            <person name="Laine P.K."/>
            <person name="Zeng Z."/>
            <person name="Alatalo E."/>
            <person name="Sullivan J.T."/>
            <person name="Young J.P."/>
            <person name="Thomas-Oates J."/>
            <person name="Paulin L."/>
            <person name="Lindstrom K."/>
        </authorList>
    </citation>
    <scope>NUCLEOTIDE SEQUENCE [LARGE SCALE GENOMIC DNA]</scope>
    <source>
        <strain evidence="5">HAMBI 540</strain>
    </source>
</reference>
<feature type="domain" description="4-oxalocrotonate tautomerase-like" evidence="3">
    <location>
        <begin position="2"/>
        <end position="51"/>
    </location>
</feature>
<dbReference type="InterPro" id="IPR014347">
    <property type="entry name" value="Tautomerase/MIF_sf"/>
</dbReference>
<dbReference type="SUPFAM" id="SSF55331">
    <property type="entry name" value="Tautomerase/MIF"/>
    <property type="match status" value="1"/>
</dbReference>
<protein>
    <submittedName>
        <fullName evidence="4">4-oxalocrotonate tautomerase</fullName>
    </submittedName>
</protein>
<keyword evidence="1" id="KW-0413">Isomerase</keyword>
<sequence>MPHVIVKMIEGRSEEQKQALTAEVTKAVMTALGSAESSVSVAIQDFPRDAWTDKVYVPDIQGQPELVYKKPGYDPFK</sequence>
<organism evidence="4 5">
    <name type="scientific">Neorhizobium galegae bv. orientalis str. HAMBI 540</name>
    <dbReference type="NCBI Taxonomy" id="1028800"/>
    <lineage>
        <taxon>Bacteria</taxon>
        <taxon>Pseudomonadati</taxon>
        <taxon>Pseudomonadota</taxon>
        <taxon>Alphaproteobacteria</taxon>
        <taxon>Hyphomicrobiales</taxon>
        <taxon>Rhizobiaceae</taxon>
        <taxon>Rhizobium/Agrobacterium group</taxon>
        <taxon>Neorhizobium</taxon>
    </lineage>
</organism>
<dbReference type="HOGENOM" id="CLU_183611_0_0_5"/>
<gene>
    <name evidence="4" type="ORF">RG540_CH33700</name>
</gene>
<evidence type="ECO:0000256" key="2">
    <source>
        <dbReference type="PIRSR" id="PIRSR037799-1"/>
    </source>
</evidence>
<evidence type="ECO:0000313" key="5">
    <source>
        <dbReference type="Proteomes" id="UP000028181"/>
    </source>
</evidence>
<evidence type="ECO:0000256" key="1">
    <source>
        <dbReference type="ARBA" id="ARBA00023235"/>
    </source>
</evidence>
<dbReference type="AlphaFoldDB" id="A0A068SUH5"/>
<dbReference type="Gene3D" id="3.30.429.10">
    <property type="entry name" value="Macrophage Migration Inhibitory Factor"/>
    <property type="match status" value="1"/>
</dbReference>
<dbReference type="Proteomes" id="UP000028181">
    <property type="component" value="Chromosome I"/>
</dbReference>
<dbReference type="InterPro" id="IPR017284">
    <property type="entry name" value="Tautomerase_PptA"/>
</dbReference>
<dbReference type="PIRSF" id="PIRSF037799">
    <property type="entry name" value="Tautomer_YdcE_prd"/>
    <property type="match status" value="1"/>
</dbReference>
<dbReference type="RefSeq" id="WP_038590168.1">
    <property type="nucleotide sequence ID" value="NZ_HG938353.1"/>
</dbReference>
<dbReference type="GO" id="GO:0016862">
    <property type="term" value="F:intramolecular oxidoreductase activity, interconverting keto- and enol-groups"/>
    <property type="evidence" value="ECO:0007669"/>
    <property type="project" value="InterPro"/>
</dbReference>
<accession>A0A068SUH5</accession>